<reference evidence="3" key="1">
    <citation type="submission" date="2022-10" db="EMBL/GenBank/DDBJ databases">
        <title>Description of Fervidibacillus gen. nov. in the family Fervidibacillaceae fam. nov. with two species, Fervidibacillus albus sp. nov., and Fervidibacillus halotolerans sp. nov., isolated from tidal flat sediments.</title>
        <authorList>
            <person name="Kwon K.K."/>
            <person name="Yang S.-H."/>
        </authorList>
    </citation>
    <scope>NUCLEOTIDE SEQUENCE</scope>
    <source>
        <strain evidence="3">JCM 19140</strain>
    </source>
</reference>
<dbReference type="CDD" id="cd08899">
    <property type="entry name" value="SRPBCC_CalC_Aha1-like_6"/>
    <property type="match status" value="1"/>
</dbReference>
<gene>
    <name evidence="3" type="ORF">OEV98_14450</name>
</gene>
<dbReference type="Pfam" id="PF08327">
    <property type="entry name" value="AHSA1"/>
    <property type="match status" value="1"/>
</dbReference>
<evidence type="ECO:0000313" key="3">
    <source>
        <dbReference type="EMBL" id="MCU9614741.1"/>
    </source>
</evidence>
<keyword evidence="4" id="KW-1185">Reference proteome</keyword>
<dbReference type="RefSeq" id="WP_263074064.1">
    <property type="nucleotide sequence ID" value="NZ_JAOUSF010000005.1"/>
</dbReference>
<protein>
    <submittedName>
        <fullName evidence="3">SRPBCC family protein</fullName>
    </submittedName>
</protein>
<dbReference type="InterPro" id="IPR023393">
    <property type="entry name" value="START-like_dom_sf"/>
</dbReference>
<dbReference type="EMBL" id="JAOUSF010000005">
    <property type="protein sequence ID" value="MCU9614741.1"/>
    <property type="molecule type" value="Genomic_DNA"/>
</dbReference>
<dbReference type="Proteomes" id="UP001209318">
    <property type="component" value="Unassembled WGS sequence"/>
</dbReference>
<organism evidence="3 4">
    <name type="scientific">Perspicuibacillus lycopersici</name>
    <dbReference type="NCBI Taxonomy" id="1325689"/>
    <lineage>
        <taxon>Bacteria</taxon>
        <taxon>Bacillati</taxon>
        <taxon>Bacillota</taxon>
        <taxon>Bacilli</taxon>
        <taxon>Bacillales</taxon>
        <taxon>Bacillaceae</taxon>
        <taxon>Perspicuibacillus</taxon>
    </lineage>
</organism>
<dbReference type="AlphaFoldDB" id="A0AAE3LP88"/>
<comment type="caution">
    <text evidence="3">The sequence shown here is derived from an EMBL/GenBank/DDBJ whole genome shotgun (WGS) entry which is preliminary data.</text>
</comment>
<accession>A0AAE3LP88</accession>
<sequence>MNGVILKTSKGYTATFERQFQAPIEEVWSWLTVNEKLSQWFSELHIDQLRDGGLITFDMGNGAFEEMVITDYQKQEVLEFTWADDLVRFELTEEAYGCKLIFIEKIKTITEHTAKDLAGWHVCLDVIEALISEKMFDRNSAWEKWYIEYTNALKNCG</sequence>
<dbReference type="SUPFAM" id="SSF55961">
    <property type="entry name" value="Bet v1-like"/>
    <property type="match status" value="1"/>
</dbReference>
<comment type="similarity">
    <text evidence="1">Belongs to the AHA1 family.</text>
</comment>
<proteinExistence type="inferred from homology"/>
<dbReference type="Gene3D" id="3.30.530.20">
    <property type="match status" value="1"/>
</dbReference>
<evidence type="ECO:0000313" key="4">
    <source>
        <dbReference type="Proteomes" id="UP001209318"/>
    </source>
</evidence>
<feature type="domain" description="Activator of Hsp90 ATPase homologue 1/2-like C-terminal" evidence="2">
    <location>
        <begin position="22"/>
        <end position="131"/>
    </location>
</feature>
<evidence type="ECO:0000256" key="1">
    <source>
        <dbReference type="ARBA" id="ARBA00006817"/>
    </source>
</evidence>
<name>A0AAE3LP88_9BACI</name>
<evidence type="ECO:0000259" key="2">
    <source>
        <dbReference type="Pfam" id="PF08327"/>
    </source>
</evidence>
<dbReference type="InterPro" id="IPR013538">
    <property type="entry name" value="ASHA1/2-like_C"/>
</dbReference>